<dbReference type="RefSeq" id="WP_206290524.1">
    <property type="nucleotide sequence ID" value="NZ_CP063458.1"/>
</dbReference>
<dbReference type="KEGG" id="hbs:IPV69_15110"/>
<dbReference type="Proteomes" id="UP000593765">
    <property type="component" value="Chromosome"/>
</dbReference>
<organism evidence="1 2">
    <name type="scientific">Humisphaera borealis</name>
    <dbReference type="NCBI Taxonomy" id="2807512"/>
    <lineage>
        <taxon>Bacteria</taxon>
        <taxon>Pseudomonadati</taxon>
        <taxon>Planctomycetota</taxon>
        <taxon>Phycisphaerae</taxon>
        <taxon>Tepidisphaerales</taxon>
        <taxon>Tepidisphaeraceae</taxon>
        <taxon>Humisphaera</taxon>
    </lineage>
</organism>
<dbReference type="AlphaFoldDB" id="A0A7M2WQ91"/>
<name>A0A7M2WQ91_9BACT</name>
<accession>A0A7M2WQ91</accession>
<evidence type="ECO:0000313" key="1">
    <source>
        <dbReference type="EMBL" id="QOV87616.1"/>
    </source>
</evidence>
<reference evidence="1 2" key="1">
    <citation type="submission" date="2020-10" db="EMBL/GenBank/DDBJ databases">
        <title>Wide distribution of Phycisphaera-like planctomycetes from WD2101 soil group in peatlands and genome analysis of the first cultivated representative.</title>
        <authorList>
            <person name="Dedysh S.N."/>
            <person name="Beletsky A.V."/>
            <person name="Ivanova A."/>
            <person name="Kulichevskaya I.S."/>
            <person name="Suzina N.E."/>
            <person name="Philippov D.A."/>
            <person name="Rakitin A.L."/>
            <person name="Mardanov A.V."/>
            <person name="Ravin N.V."/>
        </authorList>
    </citation>
    <scope>NUCLEOTIDE SEQUENCE [LARGE SCALE GENOMIC DNA]</scope>
    <source>
        <strain evidence="1 2">M1803</strain>
    </source>
</reference>
<evidence type="ECO:0000313" key="2">
    <source>
        <dbReference type="Proteomes" id="UP000593765"/>
    </source>
</evidence>
<keyword evidence="2" id="KW-1185">Reference proteome</keyword>
<proteinExistence type="predicted"/>
<protein>
    <submittedName>
        <fullName evidence="1">Uncharacterized protein</fullName>
    </submittedName>
</protein>
<dbReference type="EMBL" id="CP063458">
    <property type="protein sequence ID" value="QOV87616.1"/>
    <property type="molecule type" value="Genomic_DNA"/>
</dbReference>
<gene>
    <name evidence="1" type="ORF">IPV69_15110</name>
</gene>
<sequence length="82" mass="9077">MFKEIDGLMSFHDPERDAVRSALGHYEPVRALNIRQRHAEPQWPTVAGVVAGKLTDPVGVPQLNQATFNDAAFTFGFVRGQV</sequence>